<gene>
    <name evidence="3" type="ORF">GTQ38_10365</name>
</gene>
<accession>A0A6L9ECD9</accession>
<organism evidence="3 4">
    <name type="scientific">Poritiphilus flavus</name>
    <dbReference type="NCBI Taxonomy" id="2697053"/>
    <lineage>
        <taxon>Bacteria</taxon>
        <taxon>Pseudomonadati</taxon>
        <taxon>Bacteroidota</taxon>
        <taxon>Flavobacteriia</taxon>
        <taxon>Flavobacteriales</taxon>
        <taxon>Flavobacteriaceae</taxon>
        <taxon>Poritiphilus</taxon>
    </lineage>
</organism>
<protein>
    <submittedName>
        <fullName evidence="3">Uncharacterized protein</fullName>
    </submittedName>
</protein>
<dbReference type="Proteomes" id="UP000475249">
    <property type="component" value="Unassembled WGS sequence"/>
</dbReference>
<feature type="transmembrane region" description="Helical" evidence="2">
    <location>
        <begin position="208"/>
        <end position="232"/>
    </location>
</feature>
<feature type="compositionally biased region" description="Basic and acidic residues" evidence="1">
    <location>
        <begin position="286"/>
        <end position="296"/>
    </location>
</feature>
<dbReference type="EMBL" id="WXYO01000005">
    <property type="protein sequence ID" value="NAS12405.1"/>
    <property type="molecule type" value="Genomic_DNA"/>
</dbReference>
<keyword evidence="2" id="KW-1133">Transmembrane helix</keyword>
<keyword evidence="2" id="KW-0812">Transmembrane</keyword>
<evidence type="ECO:0000313" key="3">
    <source>
        <dbReference type="EMBL" id="NAS12405.1"/>
    </source>
</evidence>
<comment type="caution">
    <text evidence="3">The sequence shown here is derived from an EMBL/GenBank/DDBJ whole genome shotgun (WGS) entry which is preliminary data.</text>
</comment>
<dbReference type="AlphaFoldDB" id="A0A6L9ECD9"/>
<feature type="transmembrane region" description="Helical" evidence="2">
    <location>
        <begin position="179"/>
        <end position="201"/>
    </location>
</feature>
<feature type="transmembrane region" description="Helical" evidence="2">
    <location>
        <begin position="252"/>
        <end position="275"/>
    </location>
</feature>
<evidence type="ECO:0000313" key="4">
    <source>
        <dbReference type="Proteomes" id="UP000475249"/>
    </source>
</evidence>
<sequence>MVFSDQQLKNMAYRSVNLGIVPKENYILDEQKILNGYKSKKYNLNEKIGELGESLAENIRKVEIIKGKLSREVALRNKEGTLSIREEMDSLMEVIRSQKAGIKNHIRRCQLNGDELYCPYNMDEVTSIEDFEPKQEIPQPKVKQGPKRVPFWVLYLVEVLFIFGEGILFYNILTETHDLPVIILRSIFFIPIVFAASFLTSRKISLKWVWLPILLILGVYSILGFTVMEWFLESKALDETLTFSAFLIRNGFLILGAVMMVTLALFLTNAVKSIYNHQDRKKAKMPKPEPEPEPTEKTPQQADLDFKILELKGTYARLRKLENRLTNSQVAGKDEFKRILGDVATLENRTEELSAQIGVFEKELGDLEIDSVEELSKYREHFENYKENATPVHWKRFDFNHI</sequence>
<evidence type="ECO:0000256" key="2">
    <source>
        <dbReference type="SAM" id="Phobius"/>
    </source>
</evidence>
<feature type="region of interest" description="Disordered" evidence="1">
    <location>
        <begin position="279"/>
        <end position="299"/>
    </location>
</feature>
<reference evidence="3 4" key="1">
    <citation type="submission" date="2020-01" db="EMBL/GenBank/DDBJ databases">
        <title>Bacteria diversity of Porities sp.</title>
        <authorList>
            <person name="Wang G."/>
        </authorList>
    </citation>
    <scope>NUCLEOTIDE SEQUENCE [LARGE SCALE GENOMIC DNA]</scope>
    <source>
        <strain evidence="3 4">R33</strain>
    </source>
</reference>
<keyword evidence="4" id="KW-1185">Reference proteome</keyword>
<proteinExistence type="predicted"/>
<dbReference type="RefSeq" id="WP_161435453.1">
    <property type="nucleotide sequence ID" value="NZ_WXYO01000005.1"/>
</dbReference>
<evidence type="ECO:0000256" key="1">
    <source>
        <dbReference type="SAM" id="MobiDB-lite"/>
    </source>
</evidence>
<keyword evidence="2" id="KW-0472">Membrane</keyword>
<feature type="transmembrane region" description="Helical" evidence="2">
    <location>
        <begin position="151"/>
        <end position="173"/>
    </location>
</feature>
<name>A0A6L9ECD9_9FLAO</name>